<gene>
    <name evidence="1" type="ORF">AREALGSMS7_01122</name>
</gene>
<protein>
    <recommendedName>
        <fullName evidence="3">RiboL-PSP-HEPN domain-containing protein</fullName>
    </recommendedName>
</protein>
<dbReference type="Proteomes" id="UP000204551">
    <property type="component" value="Chromosome"/>
</dbReference>
<reference evidence="1 2" key="1">
    <citation type="submission" date="2017-07" db="EMBL/GenBank/DDBJ databases">
        <title>Genome Sequence of Arenibacter algicola Strain SMS7 Isolated from a culture of the Diatom Skeletonema marinoi.</title>
        <authorList>
            <person name="Topel M."/>
            <person name="Pinder M.I.M."/>
            <person name="Johansson O.N."/>
            <person name="Kourtchenko O."/>
            <person name="Godhe A."/>
            <person name="Clarke A.K."/>
        </authorList>
    </citation>
    <scope>NUCLEOTIDE SEQUENCE [LARGE SCALE GENOMIC DNA]</scope>
    <source>
        <strain evidence="1 2">SMS7</strain>
    </source>
</reference>
<evidence type="ECO:0008006" key="3">
    <source>
        <dbReference type="Google" id="ProtNLM"/>
    </source>
</evidence>
<evidence type="ECO:0000313" key="2">
    <source>
        <dbReference type="Proteomes" id="UP000204551"/>
    </source>
</evidence>
<proteinExistence type="predicted"/>
<sequence length="173" mass="20673">MQNILDRFNNEIKNLYTIYKFNVYGLYLIKQKWQESLITKPDLNQFVLRDDNFKYELSVSKQEFENDIQEDGQYFTKLSGVFLVSLYQLWEDKYRDEIARHRKIKKNGVMNDLFGEIRKIRQAIVHNNFGYTSELNKLKILDFVINGNKLNLNSATMSKIFLMLDAEVKSMKF</sequence>
<dbReference type="KEGG" id="aalg:AREALGSMS7_01122"/>
<dbReference type="AlphaFoldDB" id="A0A221UTF2"/>
<organism evidence="1 2">
    <name type="scientific">Arenibacter algicola</name>
    <dbReference type="NCBI Taxonomy" id="616991"/>
    <lineage>
        <taxon>Bacteria</taxon>
        <taxon>Pseudomonadati</taxon>
        <taxon>Bacteroidota</taxon>
        <taxon>Flavobacteriia</taxon>
        <taxon>Flavobacteriales</taxon>
        <taxon>Flavobacteriaceae</taxon>
        <taxon>Arenibacter</taxon>
    </lineage>
</organism>
<dbReference type="RefSeq" id="WP_093977560.1">
    <property type="nucleotide sequence ID" value="NZ_CP022515.1"/>
</dbReference>
<evidence type="ECO:0000313" key="1">
    <source>
        <dbReference type="EMBL" id="ASO04597.1"/>
    </source>
</evidence>
<accession>A0A221UTF2</accession>
<name>A0A221UTF2_9FLAO</name>
<dbReference type="EMBL" id="CP022515">
    <property type="protein sequence ID" value="ASO04597.1"/>
    <property type="molecule type" value="Genomic_DNA"/>
</dbReference>